<feature type="domain" description="Cupin type-2" evidence="2">
    <location>
        <begin position="89"/>
        <end position="141"/>
    </location>
</feature>
<dbReference type="PANTHER" id="PTHR36448">
    <property type="entry name" value="BLR7373 PROTEIN"/>
    <property type="match status" value="1"/>
</dbReference>
<dbReference type="InterPro" id="IPR014710">
    <property type="entry name" value="RmlC-like_jellyroll"/>
</dbReference>
<evidence type="ECO:0000256" key="1">
    <source>
        <dbReference type="SAM" id="SignalP"/>
    </source>
</evidence>
<dbReference type="Proteomes" id="UP000030853">
    <property type="component" value="Unassembled WGS sequence"/>
</dbReference>
<protein>
    <recommendedName>
        <fullName evidence="2">Cupin type-2 domain-containing protein</fullName>
    </recommendedName>
</protein>
<dbReference type="InterPro" id="IPR014500">
    <property type="entry name" value="UCP019307_cupin"/>
</dbReference>
<evidence type="ECO:0000313" key="3">
    <source>
        <dbReference type="EMBL" id="KHJ69181.1"/>
    </source>
</evidence>
<dbReference type="PIRSF" id="PIRSF019307">
    <property type="entry name" value="UCP019307"/>
    <property type="match status" value="1"/>
</dbReference>
<gene>
    <name evidence="3" type="ORF">QU24_04960</name>
</gene>
<dbReference type="InterPro" id="IPR013096">
    <property type="entry name" value="Cupin_2"/>
</dbReference>
<reference evidence="3 4" key="1">
    <citation type="submission" date="2014-11" db="EMBL/GenBank/DDBJ databases">
        <title>Genome sequencing of Pantoea rodasii ND03.</title>
        <authorList>
            <person name="Muhamad Yunos N.Y."/>
            <person name="Chan K.-G."/>
        </authorList>
    </citation>
    <scope>NUCLEOTIDE SEQUENCE [LARGE SCALE GENOMIC DNA]</scope>
    <source>
        <strain evidence="3 4">ND03</strain>
    </source>
</reference>
<evidence type="ECO:0000259" key="2">
    <source>
        <dbReference type="Pfam" id="PF07883"/>
    </source>
</evidence>
<sequence length="204" mass="22031">MTANTSSLLLLMSFAAGTFSAGSSSNPQHLMLSLPSGGIPNNLLPLIIWPGIAPDYDEELQSDSAAWFEKTFSANGWPAAWRAPIYPYTHYHPNTHEVLGIASGWAEVLFGGDSGRMVTLREGDAVLIPAGVGHKQVFASDDFFAVGAYPEGMSPETVRDEPSRLRAAKDQIARVPLPHRDPFTGGDGAMTDIWLPVAQQLMHQ</sequence>
<dbReference type="RefSeq" id="WP_039328871.1">
    <property type="nucleotide sequence ID" value="NZ_JTJJ01000021.1"/>
</dbReference>
<dbReference type="InterPro" id="IPR047121">
    <property type="entry name" value="YjiB-like"/>
</dbReference>
<comment type="caution">
    <text evidence="3">The sequence shown here is derived from an EMBL/GenBank/DDBJ whole genome shotgun (WGS) entry which is preliminary data.</text>
</comment>
<dbReference type="AlphaFoldDB" id="A0A0B1RC06"/>
<dbReference type="SUPFAM" id="SSF51182">
    <property type="entry name" value="RmlC-like cupins"/>
    <property type="match status" value="1"/>
</dbReference>
<accession>A0A0B1RC06</accession>
<dbReference type="EMBL" id="JTJJ01000021">
    <property type="protein sequence ID" value="KHJ69181.1"/>
    <property type="molecule type" value="Genomic_DNA"/>
</dbReference>
<dbReference type="InterPro" id="IPR011051">
    <property type="entry name" value="RmlC_Cupin_sf"/>
</dbReference>
<dbReference type="CDD" id="cd02219">
    <property type="entry name" value="cupin_YjlB-like"/>
    <property type="match status" value="1"/>
</dbReference>
<evidence type="ECO:0000313" key="4">
    <source>
        <dbReference type="Proteomes" id="UP000030853"/>
    </source>
</evidence>
<name>A0A0B1RC06_9GAMM</name>
<organism evidence="3 4">
    <name type="scientific">Pantoea rodasii</name>
    <dbReference type="NCBI Taxonomy" id="1076549"/>
    <lineage>
        <taxon>Bacteria</taxon>
        <taxon>Pseudomonadati</taxon>
        <taxon>Pseudomonadota</taxon>
        <taxon>Gammaproteobacteria</taxon>
        <taxon>Enterobacterales</taxon>
        <taxon>Erwiniaceae</taxon>
        <taxon>Pantoea</taxon>
    </lineage>
</organism>
<dbReference type="PANTHER" id="PTHR36448:SF2">
    <property type="entry name" value="CUPIN TYPE-1 DOMAIN-CONTAINING PROTEIN"/>
    <property type="match status" value="1"/>
</dbReference>
<dbReference type="Gene3D" id="2.60.120.10">
    <property type="entry name" value="Jelly Rolls"/>
    <property type="match status" value="1"/>
</dbReference>
<feature type="chain" id="PRO_5002060793" description="Cupin type-2 domain-containing protein" evidence="1">
    <location>
        <begin position="22"/>
        <end position="204"/>
    </location>
</feature>
<proteinExistence type="predicted"/>
<dbReference type="Pfam" id="PF07883">
    <property type="entry name" value="Cupin_2"/>
    <property type="match status" value="1"/>
</dbReference>
<keyword evidence="1" id="KW-0732">Signal</keyword>
<feature type="signal peptide" evidence="1">
    <location>
        <begin position="1"/>
        <end position="21"/>
    </location>
</feature>